<protein>
    <recommendedName>
        <fullName evidence="2">DUF6824 domain-containing protein</fullName>
    </recommendedName>
</protein>
<gene>
    <name evidence="3" type="ORF">CYCCA115_LOCUS1272</name>
</gene>
<name>A0AAD2CE01_9STRA</name>
<sequence>MSIFDQSFGQQSSNCFGLYHPSDDNASRITVTASPTHPKRLVLPHDDEALLLEKEDQQKKKEIDDLLSQAMSGLTFKEREETQEVIHGVANEIVEDASLLDTCLVQLDGHLAGIKRGNIYEMAESMSPQYVSSRAFRIMFLRAKEYDAKASAEQMIRFFELKHQLFGIEKLVKDITMDDLDEHDIECLKAGWVQVAGRDRSGRQIFVFFGSMIESSKRPKCVTRVLYFVMMRAMQQSEETQIRGNISVWYTNGDFRSKTNGKGYFENFTAAQALPQKKAAIHFCVDEMRQFVLTNVVVKVMQSKLRARLRIHFGSQTECQYQLSTYGIMPQTLPLDANGSLLLDQHLHWVHCCAMEDKFGRSVSAPEALESSIITPHQKDVIFTGGKNKNHEGNKRFYVLVHEHSQEYDSSGNDEQKRQIVSTIIDETHRIGGRFLQKQGTQSKVPWKEVPYDDVRRKVMQAFRNRRRQSHFSRQKGVGTNPTNNCVLIQGEPRPNDVIFGRVIQRNPGSELLHRLIKDHFEEYEALNRGVKIRLVETVMQIITDQGGRFLQPASEEGRWLEVPKESARERVSKYFRNHRRGPSSSSKHVR</sequence>
<comment type="caution">
    <text evidence="3">The sequence shown here is derived from an EMBL/GenBank/DDBJ whole genome shotgun (WGS) entry which is preliminary data.</text>
</comment>
<dbReference type="InterPro" id="IPR049227">
    <property type="entry name" value="DUF6824"/>
</dbReference>
<accession>A0AAD2CE01</accession>
<proteinExistence type="predicted"/>
<dbReference type="Pfam" id="PF20710">
    <property type="entry name" value="DUF6824"/>
    <property type="match status" value="2"/>
</dbReference>
<dbReference type="AlphaFoldDB" id="A0AAD2CE01"/>
<organism evidence="3 4">
    <name type="scientific">Cylindrotheca closterium</name>
    <dbReference type="NCBI Taxonomy" id="2856"/>
    <lineage>
        <taxon>Eukaryota</taxon>
        <taxon>Sar</taxon>
        <taxon>Stramenopiles</taxon>
        <taxon>Ochrophyta</taxon>
        <taxon>Bacillariophyta</taxon>
        <taxon>Bacillariophyceae</taxon>
        <taxon>Bacillariophycidae</taxon>
        <taxon>Bacillariales</taxon>
        <taxon>Bacillariaceae</taxon>
        <taxon>Cylindrotheca</taxon>
    </lineage>
</organism>
<dbReference type="EMBL" id="CAKOGP040000014">
    <property type="protein sequence ID" value="CAJ1927113.1"/>
    <property type="molecule type" value="Genomic_DNA"/>
</dbReference>
<feature type="compositionally biased region" description="Polar residues" evidence="1">
    <location>
        <begin position="478"/>
        <end position="487"/>
    </location>
</feature>
<dbReference type="Gene3D" id="3.40.525.10">
    <property type="entry name" value="CRAL-TRIO lipid binding domain"/>
    <property type="match status" value="1"/>
</dbReference>
<feature type="domain" description="DUF6824" evidence="2">
    <location>
        <begin position="380"/>
        <end position="465"/>
    </location>
</feature>
<dbReference type="InterPro" id="IPR036865">
    <property type="entry name" value="CRAL-TRIO_dom_sf"/>
</dbReference>
<evidence type="ECO:0000256" key="1">
    <source>
        <dbReference type="SAM" id="MobiDB-lite"/>
    </source>
</evidence>
<dbReference type="Proteomes" id="UP001295423">
    <property type="component" value="Unassembled WGS sequence"/>
</dbReference>
<reference evidence="3" key="1">
    <citation type="submission" date="2023-08" db="EMBL/GenBank/DDBJ databases">
        <authorList>
            <person name="Audoor S."/>
            <person name="Bilcke G."/>
        </authorList>
    </citation>
    <scope>NUCLEOTIDE SEQUENCE</scope>
</reference>
<feature type="domain" description="DUF6824" evidence="2">
    <location>
        <begin position="497"/>
        <end position="578"/>
    </location>
</feature>
<evidence type="ECO:0000259" key="2">
    <source>
        <dbReference type="Pfam" id="PF20710"/>
    </source>
</evidence>
<keyword evidence="4" id="KW-1185">Reference proteome</keyword>
<evidence type="ECO:0000313" key="3">
    <source>
        <dbReference type="EMBL" id="CAJ1927113.1"/>
    </source>
</evidence>
<evidence type="ECO:0000313" key="4">
    <source>
        <dbReference type="Proteomes" id="UP001295423"/>
    </source>
</evidence>
<feature type="region of interest" description="Disordered" evidence="1">
    <location>
        <begin position="466"/>
        <end position="489"/>
    </location>
</feature>